<reference evidence="1" key="1">
    <citation type="submission" date="2020-04" db="EMBL/GenBank/DDBJ databases">
        <authorList>
            <person name="Chiriac C."/>
            <person name="Salcher M."/>
            <person name="Ghai R."/>
            <person name="Kavagutti S V."/>
        </authorList>
    </citation>
    <scope>NUCLEOTIDE SEQUENCE</scope>
</reference>
<proteinExistence type="predicted"/>
<sequence>MAKYHVVPGGRIDNVNQAVKRIGRQAAMSASIASVAGASMGAGLGPTNAVKAGAMFGLGGGLAEAANQTVKEVKQHRALRKEQFKG</sequence>
<gene>
    <name evidence="1" type="ORF">UFOVP46_110</name>
</gene>
<accession>A0A6J5KRJ1</accession>
<dbReference type="EMBL" id="LR796174">
    <property type="protein sequence ID" value="CAB4123866.1"/>
    <property type="molecule type" value="Genomic_DNA"/>
</dbReference>
<protein>
    <submittedName>
        <fullName evidence="1">Uncharacterized protein</fullName>
    </submittedName>
</protein>
<evidence type="ECO:0000313" key="1">
    <source>
        <dbReference type="EMBL" id="CAB4123866.1"/>
    </source>
</evidence>
<name>A0A6J5KRJ1_9CAUD</name>
<organism evidence="1">
    <name type="scientific">uncultured Caudovirales phage</name>
    <dbReference type="NCBI Taxonomy" id="2100421"/>
    <lineage>
        <taxon>Viruses</taxon>
        <taxon>Duplodnaviria</taxon>
        <taxon>Heunggongvirae</taxon>
        <taxon>Uroviricota</taxon>
        <taxon>Caudoviricetes</taxon>
        <taxon>Peduoviridae</taxon>
        <taxon>Maltschvirus</taxon>
        <taxon>Maltschvirus maltsch</taxon>
    </lineage>
</organism>